<keyword evidence="5" id="KW-0804">Transcription</keyword>
<dbReference type="PANTHER" id="PTHR36206">
    <property type="entry name" value="ASPERCRYPTIN BIOSYNTHESIS CLUSTER-SPECIFIC TRANSCRIPTION REGULATOR ATNN-RELATED"/>
    <property type="match status" value="1"/>
</dbReference>
<keyword evidence="4" id="KW-0238">DNA-binding</keyword>
<dbReference type="AlphaFoldDB" id="A0A2J6QXK0"/>
<sequence>MLSLWLRLHLNDQEARCFCLFQDHTSRTLAGCSKFNLWHRVILEACETGPSIRHAVIALGALHLTEITGQKCHHEFALRQYSKAIKHMERSLSLGTRNIRSALIPCLLTICFETWNGDAQSALAQAWLGLRLIQEWQKNS</sequence>
<evidence type="ECO:0000256" key="5">
    <source>
        <dbReference type="ARBA" id="ARBA00023163"/>
    </source>
</evidence>
<reference evidence="7 8" key="1">
    <citation type="submission" date="2016-04" db="EMBL/GenBank/DDBJ databases">
        <title>A degradative enzymes factory behind the ericoid mycorrhizal symbiosis.</title>
        <authorList>
            <consortium name="DOE Joint Genome Institute"/>
            <person name="Martino E."/>
            <person name="Morin E."/>
            <person name="Grelet G."/>
            <person name="Kuo A."/>
            <person name="Kohler A."/>
            <person name="Daghino S."/>
            <person name="Barry K."/>
            <person name="Choi C."/>
            <person name="Cichocki N."/>
            <person name="Clum A."/>
            <person name="Copeland A."/>
            <person name="Hainaut M."/>
            <person name="Haridas S."/>
            <person name="Labutti K."/>
            <person name="Lindquist E."/>
            <person name="Lipzen A."/>
            <person name="Khouja H.-R."/>
            <person name="Murat C."/>
            <person name="Ohm R."/>
            <person name="Olson A."/>
            <person name="Spatafora J."/>
            <person name="Veneault-Fourrey C."/>
            <person name="Henrissat B."/>
            <person name="Grigoriev I."/>
            <person name="Martin F."/>
            <person name="Perotto S."/>
        </authorList>
    </citation>
    <scope>NUCLEOTIDE SEQUENCE [LARGE SCALE GENOMIC DNA]</scope>
    <source>
        <strain evidence="7 8">F</strain>
    </source>
</reference>
<evidence type="ECO:0000313" key="8">
    <source>
        <dbReference type="Proteomes" id="UP000235786"/>
    </source>
</evidence>
<dbReference type="InterPro" id="IPR052360">
    <property type="entry name" value="Transcr_Regulatory_Proteins"/>
</dbReference>
<keyword evidence="6" id="KW-0539">Nucleus</keyword>
<evidence type="ECO:0000256" key="1">
    <source>
        <dbReference type="ARBA" id="ARBA00022723"/>
    </source>
</evidence>
<evidence type="ECO:0000313" key="7">
    <source>
        <dbReference type="EMBL" id="PMD30985.1"/>
    </source>
</evidence>
<protein>
    <submittedName>
        <fullName evidence="7">Uncharacterized protein</fullName>
    </submittedName>
</protein>
<organism evidence="7 8">
    <name type="scientific">Hyaloscypha variabilis (strain UAMH 11265 / GT02V1 / F)</name>
    <name type="common">Meliniomyces variabilis</name>
    <dbReference type="NCBI Taxonomy" id="1149755"/>
    <lineage>
        <taxon>Eukaryota</taxon>
        <taxon>Fungi</taxon>
        <taxon>Dikarya</taxon>
        <taxon>Ascomycota</taxon>
        <taxon>Pezizomycotina</taxon>
        <taxon>Leotiomycetes</taxon>
        <taxon>Helotiales</taxon>
        <taxon>Hyaloscyphaceae</taxon>
        <taxon>Hyaloscypha</taxon>
        <taxon>Hyaloscypha variabilis</taxon>
    </lineage>
</organism>
<dbReference type="InterPro" id="IPR021858">
    <property type="entry name" value="Fun_TF"/>
</dbReference>
<dbReference type="EMBL" id="KZ613964">
    <property type="protein sequence ID" value="PMD30985.1"/>
    <property type="molecule type" value="Genomic_DNA"/>
</dbReference>
<keyword evidence="1" id="KW-0479">Metal-binding</keyword>
<gene>
    <name evidence="7" type="ORF">L207DRAFT_196272</name>
</gene>
<dbReference type="GO" id="GO:0046872">
    <property type="term" value="F:metal ion binding"/>
    <property type="evidence" value="ECO:0007669"/>
    <property type="project" value="UniProtKB-KW"/>
</dbReference>
<evidence type="ECO:0000256" key="2">
    <source>
        <dbReference type="ARBA" id="ARBA00022833"/>
    </source>
</evidence>
<name>A0A2J6QXK0_HYAVF</name>
<dbReference type="GO" id="GO:0003677">
    <property type="term" value="F:DNA binding"/>
    <property type="evidence" value="ECO:0007669"/>
    <property type="project" value="UniProtKB-KW"/>
</dbReference>
<evidence type="ECO:0000256" key="6">
    <source>
        <dbReference type="ARBA" id="ARBA00023242"/>
    </source>
</evidence>
<accession>A0A2J6QXK0</accession>
<keyword evidence="2" id="KW-0862">Zinc</keyword>
<dbReference type="Proteomes" id="UP000235786">
    <property type="component" value="Unassembled WGS sequence"/>
</dbReference>
<dbReference type="PANTHER" id="PTHR36206:SF4">
    <property type="entry name" value="HYPOTHETICAL CONSERVED PROTEIN (EUROFUNG)-RELATED"/>
    <property type="match status" value="1"/>
</dbReference>
<evidence type="ECO:0000256" key="4">
    <source>
        <dbReference type="ARBA" id="ARBA00023125"/>
    </source>
</evidence>
<keyword evidence="3" id="KW-0805">Transcription regulation</keyword>
<dbReference type="OrthoDB" id="3598904at2759"/>
<evidence type="ECO:0000256" key="3">
    <source>
        <dbReference type="ARBA" id="ARBA00023015"/>
    </source>
</evidence>
<proteinExistence type="predicted"/>
<keyword evidence="8" id="KW-1185">Reference proteome</keyword>
<dbReference type="Pfam" id="PF11951">
    <property type="entry name" value="Fungal_trans_2"/>
    <property type="match status" value="1"/>
</dbReference>